<gene>
    <name evidence="4" type="ORF">GCM10009613_13370</name>
</gene>
<evidence type="ECO:0000313" key="4">
    <source>
        <dbReference type="EMBL" id="GAA1383657.1"/>
    </source>
</evidence>
<dbReference type="InterPro" id="IPR014710">
    <property type="entry name" value="RmlC-like_jellyroll"/>
</dbReference>
<feature type="domain" description="Cupin type-2" evidence="3">
    <location>
        <begin position="101"/>
        <end position="164"/>
    </location>
</feature>
<reference evidence="5" key="1">
    <citation type="journal article" date="2019" name="Int. J. Syst. Evol. Microbiol.">
        <title>The Global Catalogue of Microorganisms (GCM) 10K type strain sequencing project: providing services to taxonomists for standard genome sequencing and annotation.</title>
        <authorList>
            <consortium name="The Broad Institute Genomics Platform"/>
            <consortium name="The Broad Institute Genome Sequencing Center for Infectious Disease"/>
            <person name="Wu L."/>
            <person name="Ma J."/>
        </authorList>
    </citation>
    <scope>NUCLEOTIDE SEQUENCE [LARGE SCALE GENOMIC DNA]</scope>
    <source>
        <strain evidence="5">JCM 11896</strain>
    </source>
</reference>
<dbReference type="EMBL" id="BAAAJK010000005">
    <property type="protein sequence ID" value="GAA1383657.1"/>
    <property type="molecule type" value="Genomic_DNA"/>
</dbReference>
<evidence type="ECO:0000256" key="2">
    <source>
        <dbReference type="ARBA" id="ARBA00023002"/>
    </source>
</evidence>
<comment type="caution">
    <text evidence="4">The sequence shown here is derived from an EMBL/GenBank/DDBJ whole genome shotgun (WGS) entry which is preliminary data.</text>
</comment>
<dbReference type="InterPro" id="IPR013096">
    <property type="entry name" value="Cupin_2"/>
</dbReference>
<dbReference type="InterPro" id="IPR047183">
    <property type="entry name" value="GDO-like"/>
</dbReference>
<dbReference type="PANTHER" id="PTHR41517">
    <property type="entry name" value="1,2-DIOXYGENASE PROTEIN-RELATED"/>
    <property type="match status" value="1"/>
</dbReference>
<dbReference type="Proteomes" id="UP001501414">
    <property type="component" value="Unassembled WGS sequence"/>
</dbReference>
<keyword evidence="1" id="KW-0223">Dioxygenase</keyword>
<feature type="domain" description="Cupin type-2" evidence="3">
    <location>
        <begin position="268"/>
        <end position="327"/>
    </location>
</feature>
<dbReference type="InterPro" id="IPR011051">
    <property type="entry name" value="RmlC_Cupin_sf"/>
</dbReference>
<keyword evidence="2" id="KW-0560">Oxidoreductase</keyword>
<dbReference type="CDD" id="cd02216">
    <property type="entry name" value="cupin_GDO-like_N"/>
    <property type="match status" value="1"/>
</dbReference>
<accession>A0ABP4IDI6</accession>
<dbReference type="CDD" id="cd06992">
    <property type="entry name" value="cupin_GDO-like_C"/>
    <property type="match status" value="1"/>
</dbReference>
<dbReference type="Pfam" id="PF07883">
    <property type="entry name" value="Cupin_2"/>
    <property type="match status" value="2"/>
</dbReference>
<proteinExistence type="predicted"/>
<keyword evidence="5" id="KW-1185">Reference proteome</keyword>
<name>A0ABP4IDI6_9PSEU</name>
<sequence>MATRRFSATDPELDELYGHLAARSVQPLWELSGLLTREPRVAGVPFRWAGRELRELGARAGDLVPVDRGGDRRVLACCNPGLGGAPYAVSTLWAAVQYLRGHEVAPAHRHTPAALRFIVEGEGVWTLVDGDPLHMGTGDLVLTPSWTFHEHHNPGDRPMIWMDVLDLPVVAALDAVFFEEGPSEQADTRTAPRSDSEGWFGGGPGLTPVGAPALPAHRSPLLAYRWADTDRALSALLDTAGTGSAALRYGDPVRGGDVMPTMRCEIARVRAGASTGTARQTGGRVLCVLHGTGEIAIGDQVFTVEPGDILAVPSWTPWAVHATEETDVFSTSDAPVLESLGLMRTETLGAPLPTAVLAGAQR</sequence>
<dbReference type="RefSeq" id="WP_344019471.1">
    <property type="nucleotide sequence ID" value="NZ_BAAAJK010000005.1"/>
</dbReference>
<evidence type="ECO:0000259" key="3">
    <source>
        <dbReference type="Pfam" id="PF07883"/>
    </source>
</evidence>
<evidence type="ECO:0000313" key="5">
    <source>
        <dbReference type="Proteomes" id="UP001501414"/>
    </source>
</evidence>
<dbReference type="Gene3D" id="2.60.120.10">
    <property type="entry name" value="Jelly Rolls"/>
    <property type="match status" value="1"/>
</dbReference>
<dbReference type="PANTHER" id="PTHR41517:SF1">
    <property type="entry name" value="CUPIN"/>
    <property type="match status" value="1"/>
</dbReference>
<protein>
    <submittedName>
        <fullName evidence="4">Cupin domain-containing protein</fullName>
    </submittedName>
</protein>
<organism evidence="4 5">
    <name type="scientific">Pseudonocardia kongjuensis</name>
    <dbReference type="NCBI Taxonomy" id="102227"/>
    <lineage>
        <taxon>Bacteria</taxon>
        <taxon>Bacillati</taxon>
        <taxon>Actinomycetota</taxon>
        <taxon>Actinomycetes</taxon>
        <taxon>Pseudonocardiales</taxon>
        <taxon>Pseudonocardiaceae</taxon>
        <taxon>Pseudonocardia</taxon>
    </lineage>
</organism>
<evidence type="ECO:0000256" key="1">
    <source>
        <dbReference type="ARBA" id="ARBA00022964"/>
    </source>
</evidence>
<dbReference type="SUPFAM" id="SSF51182">
    <property type="entry name" value="RmlC-like cupins"/>
    <property type="match status" value="1"/>
</dbReference>